<proteinExistence type="inferred from homology"/>
<comment type="similarity">
    <text evidence="2">Belongs to the glycosyltransferase 2 family.</text>
</comment>
<accession>A0A5P1X359</accession>
<dbReference type="OrthoDB" id="7665907at2"/>
<organism evidence="6 7">
    <name type="scientific">Paucilactobacillus nenjiangensis</name>
    <dbReference type="NCBI Taxonomy" id="1296540"/>
    <lineage>
        <taxon>Bacteria</taxon>
        <taxon>Bacillati</taxon>
        <taxon>Bacillota</taxon>
        <taxon>Bacilli</taxon>
        <taxon>Lactobacillales</taxon>
        <taxon>Lactobacillaceae</taxon>
        <taxon>Paucilactobacillus</taxon>
    </lineage>
</organism>
<sequence>MSNSKSITAVVVTYNRLKMLQECIPALLTQSQQLNKLVVVNNHSNDGTEEYLMDIDDKRLLVFNLDDNLGGAGGFEFGIKQAVEHTDSDYIWFMDDDTIPTENASTNLLIAAHKLNDEFGFLCSNVRWTDGSSTNIPKVHDKWPEKVLYNLIRVTEATFVSVMVKRESIIEFGLPGADFVIWGDDTEYTVRLSQKSASYFVEDSIVQHKTVNNLANDTLEEIAVNRINRYYYMYRNLIYITRKYQGSVKMWKRVLGNAKDYFKVLFKAHDNRFKRSNAILKGTLSGLIFHPSIKFPKV</sequence>
<dbReference type="PANTHER" id="PTHR43179:SF12">
    <property type="entry name" value="GALACTOFURANOSYLTRANSFERASE GLFT2"/>
    <property type="match status" value="1"/>
</dbReference>
<name>A0A5P1X359_9LACO</name>
<comment type="pathway">
    <text evidence="1">Cell wall biogenesis; cell wall polysaccharide biosynthesis.</text>
</comment>
<dbReference type="KEGG" id="lnn:F0161_04145"/>
<evidence type="ECO:0000313" key="7">
    <source>
        <dbReference type="Proteomes" id="UP000325295"/>
    </source>
</evidence>
<evidence type="ECO:0000256" key="1">
    <source>
        <dbReference type="ARBA" id="ARBA00004776"/>
    </source>
</evidence>
<gene>
    <name evidence="6" type="ORF">F0161_04145</name>
</gene>
<dbReference type="Pfam" id="PF00535">
    <property type="entry name" value="Glycos_transf_2"/>
    <property type="match status" value="1"/>
</dbReference>
<keyword evidence="7" id="KW-1185">Reference proteome</keyword>
<keyword evidence="4 6" id="KW-0808">Transferase</keyword>
<evidence type="ECO:0000256" key="4">
    <source>
        <dbReference type="ARBA" id="ARBA00022679"/>
    </source>
</evidence>
<dbReference type="PANTHER" id="PTHR43179">
    <property type="entry name" value="RHAMNOSYLTRANSFERASE WBBL"/>
    <property type="match status" value="1"/>
</dbReference>
<dbReference type="CDD" id="cd04185">
    <property type="entry name" value="GT_2_like_b"/>
    <property type="match status" value="1"/>
</dbReference>
<dbReference type="AlphaFoldDB" id="A0A5P1X359"/>
<dbReference type="InterPro" id="IPR029044">
    <property type="entry name" value="Nucleotide-diphossugar_trans"/>
</dbReference>
<dbReference type="EMBL" id="CP043939">
    <property type="protein sequence ID" value="QER68352.1"/>
    <property type="molecule type" value="Genomic_DNA"/>
</dbReference>
<dbReference type="Proteomes" id="UP000325295">
    <property type="component" value="Chromosome"/>
</dbReference>
<evidence type="ECO:0000259" key="5">
    <source>
        <dbReference type="Pfam" id="PF00535"/>
    </source>
</evidence>
<evidence type="ECO:0000256" key="2">
    <source>
        <dbReference type="ARBA" id="ARBA00006739"/>
    </source>
</evidence>
<dbReference type="InterPro" id="IPR001173">
    <property type="entry name" value="Glyco_trans_2-like"/>
</dbReference>
<dbReference type="Gene3D" id="3.90.550.10">
    <property type="entry name" value="Spore Coat Polysaccharide Biosynthesis Protein SpsA, Chain A"/>
    <property type="match status" value="1"/>
</dbReference>
<evidence type="ECO:0000256" key="3">
    <source>
        <dbReference type="ARBA" id="ARBA00022676"/>
    </source>
</evidence>
<evidence type="ECO:0000313" key="6">
    <source>
        <dbReference type="EMBL" id="QER68352.1"/>
    </source>
</evidence>
<keyword evidence="3" id="KW-0328">Glycosyltransferase</keyword>
<reference evidence="6 7" key="1">
    <citation type="submission" date="2019-09" db="EMBL/GenBank/DDBJ databases">
        <title>Complete Genome Sequence of Lactobacillus nenjiangensis SH-Y15, isolated from sauerkraut.</title>
        <authorList>
            <person name="Yang H."/>
        </authorList>
    </citation>
    <scope>NUCLEOTIDE SEQUENCE [LARGE SCALE GENOMIC DNA]</scope>
    <source>
        <strain evidence="6 7">SH-Y15</strain>
    </source>
</reference>
<feature type="domain" description="Glycosyltransferase 2-like" evidence="5">
    <location>
        <begin position="9"/>
        <end position="142"/>
    </location>
</feature>
<dbReference type="SUPFAM" id="SSF53448">
    <property type="entry name" value="Nucleotide-diphospho-sugar transferases"/>
    <property type="match status" value="1"/>
</dbReference>
<protein>
    <submittedName>
        <fullName evidence="6">Glycosyltransferase</fullName>
    </submittedName>
</protein>
<dbReference type="GO" id="GO:0016757">
    <property type="term" value="F:glycosyltransferase activity"/>
    <property type="evidence" value="ECO:0007669"/>
    <property type="project" value="UniProtKB-KW"/>
</dbReference>